<comment type="caution">
    <text evidence="1">The sequence shown here is derived from an EMBL/GenBank/DDBJ whole genome shotgun (WGS) entry which is preliminary data.</text>
</comment>
<name>A0ABP7YPX5_9ACTN</name>
<proteinExistence type="predicted"/>
<dbReference type="EMBL" id="BAABDO010000030">
    <property type="protein sequence ID" value="GAA4139521.1"/>
    <property type="molecule type" value="Genomic_DNA"/>
</dbReference>
<gene>
    <name evidence="1" type="ORF">GCM10022416_25850</name>
</gene>
<keyword evidence="2" id="KW-1185">Reference proteome</keyword>
<sequence length="58" mass="6229">MPVAVEWDAVRGLHVARCGRCAECFTSSRVDEVEDWAAAHRCDAELAALLAEVSGRAA</sequence>
<evidence type="ECO:0000313" key="1">
    <source>
        <dbReference type="EMBL" id="GAA4139521.1"/>
    </source>
</evidence>
<organism evidence="1 2">
    <name type="scientific">Actinomadura keratinilytica</name>
    <dbReference type="NCBI Taxonomy" id="547461"/>
    <lineage>
        <taxon>Bacteria</taxon>
        <taxon>Bacillati</taxon>
        <taxon>Actinomycetota</taxon>
        <taxon>Actinomycetes</taxon>
        <taxon>Streptosporangiales</taxon>
        <taxon>Thermomonosporaceae</taxon>
        <taxon>Actinomadura</taxon>
    </lineage>
</organism>
<evidence type="ECO:0000313" key="2">
    <source>
        <dbReference type="Proteomes" id="UP001500266"/>
    </source>
</evidence>
<reference evidence="2" key="1">
    <citation type="journal article" date="2019" name="Int. J. Syst. Evol. Microbiol.">
        <title>The Global Catalogue of Microorganisms (GCM) 10K type strain sequencing project: providing services to taxonomists for standard genome sequencing and annotation.</title>
        <authorList>
            <consortium name="The Broad Institute Genomics Platform"/>
            <consortium name="The Broad Institute Genome Sequencing Center for Infectious Disease"/>
            <person name="Wu L."/>
            <person name="Ma J."/>
        </authorList>
    </citation>
    <scope>NUCLEOTIDE SEQUENCE [LARGE SCALE GENOMIC DNA]</scope>
    <source>
        <strain evidence="2">JCM 17316</strain>
    </source>
</reference>
<protein>
    <submittedName>
        <fullName evidence="1">Uncharacterized protein</fullName>
    </submittedName>
</protein>
<accession>A0ABP7YPX5</accession>
<dbReference type="Proteomes" id="UP001500266">
    <property type="component" value="Unassembled WGS sequence"/>
</dbReference>